<evidence type="ECO:0000256" key="4">
    <source>
        <dbReference type="ARBA" id="ARBA00022679"/>
    </source>
</evidence>
<dbReference type="GO" id="GO:0016746">
    <property type="term" value="F:acyltransferase activity"/>
    <property type="evidence" value="ECO:0007669"/>
    <property type="project" value="UniProtKB-KW"/>
</dbReference>
<keyword evidence="6" id="KW-0012">Acyltransferase</keyword>
<evidence type="ECO:0000256" key="6">
    <source>
        <dbReference type="ARBA" id="ARBA00023315"/>
    </source>
</evidence>
<dbReference type="Pfam" id="PF03279">
    <property type="entry name" value="Lip_A_acyltrans"/>
    <property type="match status" value="1"/>
</dbReference>
<dbReference type="InterPro" id="IPR004960">
    <property type="entry name" value="LipA_acyltrans"/>
</dbReference>
<keyword evidence="8" id="KW-1185">Reference proteome</keyword>
<dbReference type="PANTHER" id="PTHR30606">
    <property type="entry name" value="LIPID A BIOSYNTHESIS LAUROYL ACYLTRANSFERASE"/>
    <property type="match status" value="1"/>
</dbReference>
<evidence type="ECO:0000256" key="2">
    <source>
        <dbReference type="ARBA" id="ARBA00022475"/>
    </source>
</evidence>
<reference evidence="7 8" key="1">
    <citation type="submission" date="2017-01" db="EMBL/GenBank/DDBJ databases">
        <title>Genome Sequencing of a Marine Spirillum, Oceanospirillum multiglobuliferum ATCC 33336, from Japan.</title>
        <authorList>
            <person name="Carney J.G."/>
            <person name="Trachtenberg A.M."/>
            <person name="Rheaume B.A."/>
            <person name="Linnane J.D."/>
            <person name="Pitts N.L."/>
            <person name="Mykles D.L."/>
            <person name="Maclea K.S."/>
        </authorList>
    </citation>
    <scope>NUCLEOTIDE SEQUENCE [LARGE SCALE GENOMIC DNA]</scope>
    <source>
        <strain evidence="7 8">ATCC 33336</strain>
    </source>
</reference>
<dbReference type="GO" id="GO:0009247">
    <property type="term" value="P:glycolipid biosynthetic process"/>
    <property type="evidence" value="ECO:0007669"/>
    <property type="project" value="UniProtKB-ARBA"/>
</dbReference>
<comment type="caution">
    <text evidence="7">The sequence shown here is derived from an EMBL/GenBank/DDBJ whole genome shotgun (WGS) entry which is preliminary data.</text>
</comment>
<dbReference type="EMBL" id="MTSM01000007">
    <property type="protein sequence ID" value="OPX55706.1"/>
    <property type="molecule type" value="Genomic_DNA"/>
</dbReference>
<keyword evidence="4" id="KW-0808">Transferase</keyword>
<accession>A0A1T4NSD9</accession>
<comment type="subcellular location">
    <subcellularLocation>
        <location evidence="1">Cell inner membrane</location>
    </subcellularLocation>
</comment>
<dbReference type="Proteomes" id="UP000191418">
    <property type="component" value="Unassembled WGS sequence"/>
</dbReference>
<gene>
    <name evidence="7" type="ORF">BTE48_07375</name>
</gene>
<dbReference type="RefSeq" id="WP_078744836.1">
    <property type="nucleotide sequence ID" value="NZ_FUXG01000006.1"/>
</dbReference>
<evidence type="ECO:0000256" key="3">
    <source>
        <dbReference type="ARBA" id="ARBA00022519"/>
    </source>
</evidence>
<evidence type="ECO:0000313" key="7">
    <source>
        <dbReference type="EMBL" id="OPX55706.1"/>
    </source>
</evidence>
<evidence type="ECO:0000256" key="5">
    <source>
        <dbReference type="ARBA" id="ARBA00023136"/>
    </source>
</evidence>
<keyword evidence="5" id="KW-0472">Membrane</keyword>
<keyword evidence="3" id="KW-0997">Cell inner membrane</keyword>
<evidence type="ECO:0000313" key="8">
    <source>
        <dbReference type="Proteomes" id="UP000191418"/>
    </source>
</evidence>
<proteinExistence type="predicted"/>
<evidence type="ECO:0000256" key="1">
    <source>
        <dbReference type="ARBA" id="ARBA00004533"/>
    </source>
</evidence>
<dbReference type="GO" id="GO:0005886">
    <property type="term" value="C:plasma membrane"/>
    <property type="evidence" value="ECO:0007669"/>
    <property type="project" value="UniProtKB-SubCell"/>
</dbReference>
<keyword evidence="2" id="KW-1003">Cell membrane</keyword>
<dbReference type="PANTHER" id="PTHR30606:SF10">
    <property type="entry name" value="PHOSPHATIDYLINOSITOL MANNOSIDE ACYLTRANSFERASE"/>
    <property type="match status" value="1"/>
</dbReference>
<evidence type="ECO:0008006" key="9">
    <source>
        <dbReference type="Google" id="ProtNLM"/>
    </source>
</evidence>
<dbReference type="AlphaFoldDB" id="A0A1T4NSD9"/>
<name>A0A1T4NSD9_9GAMM</name>
<sequence>MSQQTKPMKQQLKNTFTLKLLAFCARQPLSRLYKMGSWLGRLLYRFGGRSVEVTKINVDLCYPLLNSKDKKQLITTSLQETLRTGFEFGWCWQADVKEVLGSIKTVYGLEHLEMAHQQGKGVIVLGPHLGNWELFGLFMSANYPMTAMYAVPKIAELDQIITKGRSRLDMQMVPANLKGVAQLLRKLQQGDVVGVLPDQEPDDRSGGVFAPFMGVEALSPKLVTRLIAKTGAQVVAGFAKRLPNGEGFEIHLIPADSFIYSADEREAVSAMNRMVEQLVAIAPEQYQWEYKRFKSRPNEGKDPYP</sequence>
<dbReference type="STRING" id="64969.SAMN02745127_01217"/>
<dbReference type="OrthoDB" id="9803456at2"/>
<organism evidence="7 8">
    <name type="scientific">Oceanospirillum multiglobuliferum</name>
    <dbReference type="NCBI Taxonomy" id="64969"/>
    <lineage>
        <taxon>Bacteria</taxon>
        <taxon>Pseudomonadati</taxon>
        <taxon>Pseudomonadota</taxon>
        <taxon>Gammaproteobacteria</taxon>
        <taxon>Oceanospirillales</taxon>
        <taxon>Oceanospirillaceae</taxon>
        <taxon>Oceanospirillum</taxon>
    </lineage>
</organism>
<dbReference type="PIRSF" id="PIRSF026649">
    <property type="entry name" value="MsbB"/>
    <property type="match status" value="1"/>
</dbReference>
<protein>
    <recommendedName>
        <fullName evidence="9">Lipid A biosynthesis acyltransferase</fullName>
    </recommendedName>
</protein>
<dbReference type="CDD" id="cd07984">
    <property type="entry name" value="LPLAT_LABLAT-like"/>
    <property type="match status" value="1"/>
</dbReference>